<gene>
    <name evidence="1" type="ORF">L3Y34_002659</name>
</gene>
<reference evidence="1 2" key="1">
    <citation type="submission" date="2022-05" db="EMBL/GenBank/DDBJ databases">
        <title>Chromosome-level reference genomes for two strains of Caenorhabditis briggsae: an improved platform for comparative genomics.</title>
        <authorList>
            <person name="Stevens L."/>
            <person name="Andersen E.C."/>
        </authorList>
    </citation>
    <scope>NUCLEOTIDE SEQUENCE [LARGE SCALE GENOMIC DNA]</scope>
    <source>
        <strain evidence="1">QX1410_ONT</strain>
        <tissue evidence="1">Whole-organism</tissue>
    </source>
</reference>
<organism evidence="1 2">
    <name type="scientific">Caenorhabditis briggsae</name>
    <dbReference type="NCBI Taxonomy" id="6238"/>
    <lineage>
        <taxon>Eukaryota</taxon>
        <taxon>Metazoa</taxon>
        <taxon>Ecdysozoa</taxon>
        <taxon>Nematoda</taxon>
        <taxon>Chromadorea</taxon>
        <taxon>Rhabditida</taxon>
        <taxon>Rhabditina</taxon>
        <taxon>Rhabditomorpha</taxon>
        <taxon>Rhabditoidea</taxon>
        <taxon>Rhabditidae</taxon>
        <taxon>Peloderinae</taxon>
        <taxon>Caenorhabditis</taxon>
    </lineage>
</organism>
<evidence type="ECO:0000313" key="1">
    <source>
        <dbReference type="EMBL" id="ULU03225.1"/>
    </source>
</evidence>
<dbReference type="EMBL" id="CP090893">
    <property type="protein sequence ID" value="ULU03225.1"/>
    <property type="molecule type" value="Genomic_DNA"/>
</dbReference>
<sequence length="282" mass="32554">MAGAIEMVPEGCPGSEDLKSIAHLKPTVDQLIENTTRKCWNRYLDNENQKNLAHPILSDYCQFENLRFKNWCLKSNLGLFHAVIKHGSSFDFLENSSQFLDSGSWLKMLNKKCVELSKNFGTKDIENEVESLIETNFESIISLSKQLGEHVHQLLTHPKSPVFVISNKSALLIFIKTFTPKPRVMSVKYHVSRSARLWAYWSTLPHRMLKKYPEQTIFYATFGTATLLIGGYKMKKYLTESEKPYYRGYYDVVRSDDPIALNWRKPEEYPAPYLLSSVETAH</sequence>
<proteinExistence type="predicted"/>
<evidence type="ECO:0000313" key="2">
    <source>
        <dbReference type="Proteomes" id="UP000827892"/>
    </source>
</evidence>
<dbReference type="AlphaFoldDB" id="A0AAE9DG18"/>
<name>A0AAE9DG18_CAEBR</name>
<dbReference type="Proteomes" id="UP000827892">
    <property type="component" value="Chromosome III"/>
</dbReference>
<protein>
    <submittedName>
        <fullName evidence="1">Uncharacterized protein</fullName>
    </submittedName>
</protein>
<accession>A0AAE9DG18</accession>